<dbReference type="InterPro" id="IPR019734">
    <property type="entry name" value="TPR_rpt"/>
</dbReference>
<name>X6NS46_RETFI</name>
<dbReference type="OrthoDB" id="5986190at2759"/>
<organism evidence="4 5">
    <name type="scientific">Reticulomyxa filosa</name>
    <dbReference type="NCBI Taxonomy" id="46433"/>
    <lineage>
        <taxon>Eukaryota</taxon>
        <taxon>Sar</taxon>
        <taxon>Rhizaria</taxon>
        <taxon>Retaria</taxon>
        <taxon>Foraminifera</taxon>
        <taxon>Monothalamids</taxon>
        <taxon>Reticulomyxidae</taxon>
        <taxon>Reticulomyxa</taxon>
    </lineage>
</organism>
<dbReference type="PANTHER" id="PTHR19860:SF40">
    <property type="entry name" value="WD40 REPEAT-CONTAINING PROTEIN"/>
    <property type="match status" value="1"/>
</dbReference>
<comment type="caution">
    <text evidence="4">The sequence shown here is derived from an EMBL/GenBank/DDBJ whole genome shotgun (WGS) entry which is preliminary data.</text>
</comment>
<feature type="domain" description="NACHT" evidence="3">
    <location>
        <begin position="13"/>
        <end position="147"/>
    </location>
</feature>
<dbReference type="SUPFAM" id="SSF52540">
    <property type="entry name" value="P-loop containing nucleoside triphosphate hydrolases"/>
    <property type="match status" value="1"/>
</dbReference>
<evidence type="ECO:0000259" key="3">
    <source>
        <dbReference type="PROSITE" id="PS50837"/>
    </source>
</evidence>
<dbReference type="InterPro" id="IPR007111">
    <property type="entry name" value="NACHT_NTPase"/>
</dbReference>
<protein>
    <recommendedName>
        <fullName evidence="3">NACHT domain-containing protein</fullName>
    </recommendedName>
</protein>
<feature type="compositionally biased region" description="Low complexity" evidence="2">
    <location>
        <begin position="642"/>
        <end position="657"/>
    </location>
</feature>
<dbReference type="AlphaFoldDB" id="X6NS46"/>
<dbReference type="Gene3D" id="1.25.40.10">
    <property type="entry name" value="Tetratricopeptide repeat domain"/>
    <property type="match status" value="2"/>
</dbReference>
<evidence type="ECO:0000256" key="2">
    <source>
        <dbReference type="SAM" id="MobiDB-lite"/>
    </source>
</evidence>
<dbReference type="SUPFAM" id="SSF48452">
    <property type="entry name" value="TPR-like"/>
    <property type="match status" value="2"/>
</dbReference>
<keyword evidence="1" id="KW-0677">Repeat</keyword>
<evidence type="ECO:0000256" key="1">
    <source>
        <dbReference type="ARBA" id="ARBA00022737"/>
    </source>
</evidence>
<dbReference type="InterPro" id="IPR051191">
    <property type="entry name" value="DCAF12"/>
</dbReference>
<dbReference type="Proteomes" id="UP000023152">
    <property type="component" value="Unassembled WGS sequence"/>
</dbReference>
<dbReference type="InterPro" id="IPR027417">
    <property type="entry name" value="P-loop_NTPase"/>
</dbReference>
<gene>
    <name evidence="4" type="ORF">RFI_08023</name>
</gene>
<proteinExistence type="predicted"/>
<feature type="region of interest" description="Disordered" evidence="2">
    <location>
        <begin position="639"/>
        <end position="663"/>
    </location>
</feature>
<accession>X6NS46</accession>
<dbReference type="PROSITE" id="PS50837">
    <property type="entry name" value="NACHT"/>
    <property type="match status" value="1"/>
</dbReference>
<dbReference type="EMBL" id="ASPP01006252">
    <property type="protein sequence ID" value="ETO29105.1"/>
    <property type="molecule type" value="Genomic_DNA"/>
</dbReference>
<keyword evidence="5" id="KW-1185">Reference proteome</keyword>
<evidence type="ECO:0000313" key="5">
    <source>
        <dbReference type="Proteomes" id="UP000023152"/>
    </source>
</evidence>
<dbReference type="PANTHER" id="PTHR19860">
    <property type="entry name" value="DDB1- AND CUL4-ASSOCIATED FACTOR 12-RELATED"/>
    <property type="match status" value="1"/>
</dbReference>
<dbReference type="InterPro" id="IPR011990">
    <property type="entry name" value="TPR-like_helical_dom_sf"/>
</dbReference>
<dbReference type="Gene3D" id="3.40.50.300">
    <property type="entry name" value="P-loop containing nucleotide triphosphate hydrolases"/>
    <property type="match status" value="1"/>
</dbReference>
<dbReference type="SMART" id="SM00028">
    <property type="entry name" value="TPR"/>
    <property type="match status" value="3"/>
</dbReference>
<dbReference type="Pfam" id="PF13424">
    <property type="entry name" value="TPR_12"/>
    <property type="match status" value="1"/>
</dbReference>
<sequence length="774" mass="89513">MNKIEEFIQYGGKPLMVTGESGIGKTTLLANFDYKMQKTEKLWIIARYIGVTPVTLNITSCFKSILYEIKRKVTNFHLQIPNDSQDVIDHTMTWLTEICEMYYSEGLLVLLLDGVDQWSKSDQLTLVNLIPTSLHPRMRIILSCNEDNSHIGIARKHSGLKKKFQWLNLAPMKPHVVMELTVKCLAQYGKVFDEKQKSIVSECKLTSLPLFLMTFLDEIKSFGSFEKLNDYMTSCLSVQSTTELFIKIFKRINDQFVRQYPRLVPATLETKKKLKGCLEEILHLSVLERTFPTLELTSLLHQLQFCVHQVSGMHQLNHKYAKDAIGLFISQEDIAVTIESILLSLCHYFCKLDNSVNFTRKLTELPACLYQLIEKLDHKEAKEMLQDFLIDTNIFQYLTSPEHIFEFHSYWQILEKQNQQRAGECYGMLNSEPLLAFSKLFLWHFFKNCLLTSSNNTYEHPIYFWLLCLKSCENENFNKLWLAATVVEALQCCEKIKQVEATKELELDTEQIMFELAKLYDKQGGLLHDFHTLSFFIYFGLGILLQGKYHEAMAYYKDCIRNLESHDLPRPHEVELKILVRQSALAGILKEMGCWKESLALYKKCIEDKSVLLGKNSPLLGIDMNNIAALYLTWEEQKQSDNNNNNNNSNYKNTTNSQEEHPDSSFLNEAKLYVETAKDIFERHFGKDSLQVATCFSLLGSIFAQQSNHHKAITLFLQSLQIKEAVLGKDHVDLATLYNNLAVSYQRCNDVTKSQQCLEKTYQLLQNHAGLHFF</sequence>
<reference evidence="4 5" key="1">
    <citation type="journal article" date="2013" name="Curr. Biol.">
        <title>The Genome of the Foraminiferan Reticulomyxa filosa.</title>
        <authorList>
            <person name="Glockner G."/>
            <person name="Hulsmann N."/>
            <person name="Schleicher M."/>
            <person name="Noegel A.A."/>
            <person name="Eichinger L."/>
            <person name="Gallinger C."/>
            <person name="Pawlowski J."/>
            <person name="Sierra R."/>
            <person name="Euteneuer U."/>
            <person name="Pillet L."/>
            <person name="Moustafa A."/>
            <person name="Platzer M."/>
            <person name="Groth M."/>
            <person name="Szafranski K."/>
            <person name="Schliwa M."/>
        </authorList>
    </citation>
    <scope>NUCLEOTIDE SEQUENCE [LARGE SCALE GENOMIC DNA]</scope>
</reference>
<evidence type="ECO:0000313" key="4">
    <source>
        <dbReference type="EMBL" id="ETO29105.1"/>
    </source>
</evidence>